<keyword evidence="1" id="KW-1133">Transmembrane helix</keyword>
<dbReference type="AlphaFoldDB" id="U9UNC5"/>
<reference evidence="2" key="1">
    <citation type="submission" date="2013-07" db="EMBL/GenBank/DDBJ databases">
        <title>The genome of an arbuscular mycorrhizal fungus provides insights into the evolution of the oldest plant symbiosis.</title>
        <authorList>
            <consortium name="DOE Joint Genome Institute"/>
            <person name="Tisserant E."/>
            <person name="Malbreil M."/>
            <person name="Kuo A."/>
            <person name="Kohler A."/>
            <person name="Symeonidi A."/>
            <person name="Balestrini R."/>
            <person name="Charron P."/>
            <person name="Duensing N."/>
            <person name="Frei-dit-Frey N."/>
            <person name="Gianinazzi-Pearson V."/>
            <person name="Gilbert B."/>
            <person name="Handa Y."/>
            <person name="Hijri M."/>
            <person name="Kaul R."/>
            <person name="Kawaguchi M."/>
            <person name="Krajinski F."/>
            <person name="Lammers P."/>
            <person name="Lapierre D."/>
            <person name="Masclaux F.G."/>
            <person name="Murat C."/>
            <person name="Morin E."/>
            <person name="Ndikumana S."/>
            <person name="Pagni M."/>
            <person name="Petitpierre D."/>
            <person name="Requena N."/>
            <person name="Rosikiewicz P."/>
            <person name="Riley R."/>
            <person name="Saito K."/>
            <person name="San Clemente H."/>
            <person name="Shapiro H."/>
            <person name="van Tuinen D."/>
            <person name="Becard G."/>
            <person name="Bonfante P."/>
            <person name="Paszkowski U."/>
            <person name="Shachar-Hill Y."/>
            <person name="Young J.P."/>
            <person name="Sanders I.R."/>
            <person name="Henrissat B."/>
            <person name="Rensing S.A."/>
            <person name="Grigoriev I.V."/>
            <person name="Corradi N."/>
            <person name="Roux C."/>
            <person name="Martin F."/>
        </authorList>
    </citation>
    <scope>NUCLEOTIDE SEQUENCE</scope>
    <source>
        <strain evidence="2">DAOM 197198</strain>
    </source>
</reference>
<protein>
    <submittedName>
        <fullName evidence="2">Uncharacterized protein</fullName>
    </submittedName>
</protein>
<keyword evidence="1" id="KW-0812">Transmembrane</keyword>
<feature type="transmembrane region" description="Helical" evidence="1">
    <location>
        <begin position="20"/>
        <end position="40"/>
    </location>
</feature>
<organism evidence="2">
    <name type="scientific">Rhizophagus irregularis (strain DAOM 181602 / DAOM 197198 / MUCL 43194)</name>
    <name type="common">Arbuscular mycorrhizal fungus</name>
    <name type="synonym">Glomus intraradices</name>
    <dbReference type="NCBI Taxonomy" id="747089"/>
    <lineage>
        <taxon>Eukaryota</taxon>
        <taxon>Fungi</taxon>
        <taxon>Fungi incertae sedis</taxon>
        <taxon>Mucoromycota</taxon>
        <taxon>Glomeromycotina</taxon>
        <taxon>Glomeromycetes</taxon>
        <taxon>Glomerales</taxon>
        <taxon>Glomeraceae</taxon>
        <taxon>Rhizophagus</taxon>
    </lineage>
</organism>
<sequence>MKNTYHQGCDSEYDYYERGFVTWSEYLIFSNIFVFCYILLSIRELQVRTKGEAYEVKCLLCSLNEIGYELFAQSSILMWLSNRIEQYRFYNSPCDILYHLR</sequence>
<accession>U9UNC5</accession>
<dbReference type="HOGENOM" id="CLU_2293122_0_0_1"/>
<evidence type="ECO:0000313" key="2">
    <source>
        <dbReference type="EMBL" id="ESA21934.1"/>
    </source>
</evidence>
<dbReference type="EMBL" id="KI276026">
    <property type="protein sequence ID" value="ESA21934.1"/>
    <property type="molecule type" value="Genomic_DNA"/>
</dbReference>
<keyword evidence="1" id="KW-0472">Membrane</keyword>
<proteinExistence type="predicted"/>
<gene>
    <name evidence="2" type="ORF">GLOINDRAFT_91640</name>
</gene>
<name>U9UNC5_RHIID</name>
<evidence type="ECO:0000256" key="1">
    <source>
        <dbReference type="SAM" id="Phobius"/>
    </source>
</evidence>